<dbReference type="RefSeq" id="WP_202854926.1">
    <property type="nucleotide sequence ID" value="NZ_JAEUGD010000009.1"/>
</dbReference>
<evidence type="ECO:0000313" key="2">
    <source>
        <dbReference type="EMBL" id="MBL6445379.1"/>
    </source>
</evidence>
<reference evidence="2" key="1">
    <citation type="submission" date="2021-01" db="EMBL/GenBank/DDBJ databases">
        <title>Fulvivirga kasyanovii gen. nov., sp nov., a novel member of the phylum Bacteroidetes isolated from seawater in a mussel farm.</title>
        <authorList>
            <person name="Zhao L.-H."/>
            <person name="Wang Z.-J."/>
        </authorList>
    </citation>
    <scope>NUCLEOTIDE SEQUENCE</scope>
    <source>
        <strain evidence="2">29W222</strain>
    </source>
</reference>
<keyword evidence="3" id="KW-1185">Reference proteome</keyword>
<dbReference type="Proteomes" id="UP000614216">
    <property type="component" value="Unassembled WGS sequence"/>
</dbReference>
<gene>
    <name evidence="2" type="ORF">JMN32_03615</name>
</gene>
<proteinExistence type="predicted"/>
<dbReference type="EMBL" id="JAEUGD010000009">
    <property type="protein sequence ID" value="MBL6445379.1"/>
    <property type="molecule type" value="Genomic_DNA"/>
</dbReference>
<dbReference type="AlphaFoldDB" id="A0A937FTE8"/>
<dbReference type="SUPFAM" id="SSF53955">
    <property type="entry name" value="Lysozyme-like"/>
    <property type="match status" value="1"/>
</dbReference>
<evidence type="ECO:0000256" key="1">
    <source>
        <dbReference type="SAM" id="MobiDB-lite"/>
    </source>
</evidence>
<feature type="region of interest" description="Disordered" evidence="1">
    <location>
        <begin position="197"/>
        <end position="216"/>
    </location>
</feature>
<accession>A0A937FTE8</accession>
<comment type="caution">
    <text evidence="2">The sequence shown here is derived from an EMBL/GenBank/DDBJ whole genome shotgun (WGS) entry which is preliminary data.</text>
</comment>
<dbReference type="Gene3D" id="1.10.530.10">
    <property type="match status" value="1"/>
</dbReference>
<feature type="non-terminal residue" evidence="2">
    <location>
        <position position="1"/>
    </location>
</feature>
<protein>
    <recommendedName>
        <fullName evidence="4">Glycoside hydrolase family 19 catalytic domain-containing protein</fullName>
    </recommendedName>
</protein>
<evidence type="ECO:0008006" key="4">
    <source>
        <dbReference type="Google" id="ProtNLM"/>
    </source>
</evidence>
<organism evidence="2 3">
    <name type="scientific">Fulvivirga marina</name>
    <dbReference type="NCBI Taxonomy" id="2494733"/>
    <lineage>
        <taxon>Bacteria</taxon>
        <taxon>Pseudomonadati</taxon>
        <taxon>Bacteroidota</taxon>
        <taxon>Cytophagia</taxon>
        <taxon>Cytophagales</taxon>
        <taxon>Fulvivirgaceae</taxon>
        <taxon>Fulvivirga</taxon>
    </lineage>
</organism>
<dbReference type="InterPro" id="IPR023346">
    <property type="entry name" value="Lysozyme-like_dom_sf"/>
</dbReference>
<evidence type="ECO:0000313" key="3">
    <source>
        <dbReference type="Proteomes" id="UP000614216"/>
    </source>
</evidence>
<name>A0A937FTE8_9BACT</name>
<sequence length="768" mass="86166">SKRGAFVSSWTETKRFTTYPPRVFACGDPQEVQQPLNTTPLISAIRGEVFTVGDFNMRLTKVTGGDGVFSGYGSVETPFLGVNLAVKFDNIRVNELYQVVDGEVIALSDGIDGLIETWEGDGDAGSDDGDNTGDDFDGVDIDFNGEISDVTVGDDGVIVVTDEDGTQTAYPVETDEETGETKSVKVVDSSGDTWIVDSDGITKEGSGEGDFTNTDTPINNEQLKKLFIEVLNEFKNEIDIYLLNNGKGPLDELIIRSMMELPDCLPKHVDKLEEALAIIEEFKNNPYALLDSVLQDTSNIEFIESQMASLVGPEPYKQHFTSEEWKTFKQMVCAYLKRIEEERITYEGFVATVQGDTVNTDEIYIINASQVEFKLAYWSKNNDVRDISYKVSLIDEDGATEESYVTTYDDKVVKNVPWTLVLEPVREGKYTIIHKLGEENEVKQEFWVRHKHYDFACKVCGRDLKITHERLKKLFSKSGTVKRNPNISDYFKLAVEKAELNTCYRQAHFFSQIDHESSGMRATVEGSTYSLARMLSVWKYNSNAKTVFYKQSFWDDEDYLDYASKGLYEKLDDEEDKATKYKPSSDETFKWNGSDSYKITIKTGFSKDSEGEYKQHSLTSTQQSSNGKKLLNLVYSNGVGYGNGDVDSGDGYKYRGRGAIQLTGKGNYKAISDKCNALFGTDYDWESNPDEVKTSLKATVLSASAFIIKRLGAISKLDTECTDENDYEGCVKPITHLVNGGYNGLGDRKEKFKEMIEGMFNNCKAKKK</sequence>